<dbReference type="InterPro" id="IPR000792">
    <property type="entry name" value="Tscrpt_reg_LuxR_C"/>
</dbReference>
<dbReference type="PRINTS" id="PR00038">
    <property type="entry name" value="HTHLUXR"/>
</dbReference>
<dbReference type="InterPro" id="IPR016032">
    <property type="entry name" value="Sig_transdc_resp-reg_C-effctor"/>
</dbReference>
<evidence type="ECO:0000313" key="4">
    <source>
        <dbReference type="Proteomes" id="UP000746649"/>
    </source>
</evidence>
<organism evidence="3 4">
    <name type="scientific">Citrobacter sedlakii</name>
    <dbReference type="NCBI Taxonomy" id="67826"/>
    <lineage>
        <taxon>Bacteria</taxon>
        <taxon>Pseudomonadati</taxon>
        <taxon>Pseudomonadota</taxon>
        <taxon>Gammaproteobacteria</taxon>
        <taxon>Enterobacterales</taxon>
        <taxon>Enterobacteriaceae</taxon>
        <taxon>Citrobacter</taxon>
        <taxon>Citrobacter freundii complex</taxon>
    </lineage>
</organism>
<evidence type="ECO:0000259" key="2">
    <source>
        <dbReference type="PROSITE" id="PS50043"/>
    </source>
</evidence>
<dbReference type="PROSITE" id="PS00622">
    <property type="entry name" value="HTH_LUXR_1"/>
    <property type="match status" value="1"/>
</dbReference>
<comment type="caution">
    <text evidence="3">The sequence shown here is derived from an EMBL/GenBank/DDBJ whole genome shotgun (WGS) entry which is preliminary data.</text>
</comment>
<dbReference type="SUPFAM" id="SSF46894">
    <property type="entry name" value="C-terminal effector domain of the bipartite response regulators"/>
    <property type="match status" value="1"/>
</dbReference>
<dbReference type="Gene3D" id="1.10.10.10">
    <property type="entry name" value="Winged helix-like DNA-binding domain superfamily/Winged helix DNA-binding domain"/>
    <property type="match status" value="1"/>
</dbReference>
<dbReference type="PROSITE" id="PS50043">
    <property type="entry name" value="HTH_LUXR_2"/>
    <property type="match status" value="1"/>
</dbReference>
<gene>
    <name evidence="3" type="ORF">I6M88_12465</name>
</gene>
<name>A0ABS0ZSH7_9ENTR</name>
<dbReference type="EMBL" id="JADWND010000005">
    <property type="protein sequence ID" value="MBJ8381778.1"/>
    <property type="molecule type" value="Genomic_DNA"/>
</dbReference>
<keyword evidence="4" id="KW-1185">Reference proteome</keyword>
<evidence type="ECO:0000256" key="1">
    <source>
        <dbReference type="ARBA" id="ARBA00023125"/>
    </source>
</evidence>
<proteinExistence type="predicted"/>
<reference evidence="3 4" key="1">
    <citation type="submission" date="2020-11" db="EMBL/GenBank/DDBJ databases">
        <title>Enhanced detection system for hospital associated transmission using whole genome sequencing surveillance.</title>
        <authorList>
            <person name="Harrison L.H."/>
            <person name="Van Tyne D."/>
            <person name="Marsh J.W."/>
            <person name="Griffith M.P."/>
            <person name="Snyder D.J."/>
            <person name="Cooper V.S."/>
            <person name="Mustapha M."/>
        </authorList>
    </citation>
    <scope>NUCLEOTIDE SEQUENCE [LARGE SCALE GENOMIC DNA]</scope>
    <source>
        <strain evidence="3 4">CB00117</strain>
    </source>
</reference>
<feature type="domain" description="HTH luxR-type" evidence="2">
    <location>
        <begin position="145"/>
        <end position="211"/>
    </location>
</feature>
<evidence type="ECO:0000313" key="3">
    <source>
        <dbReference type="EMBL" id="MBJ8381778.1"/>
    </source>
</evidence>
<dbReference type="InterPro" id="IPR036388">
    <property type="entry name" value="WH-like_DNA-bd_sf"/>
</dbReference>
<dbReference type="SMART" id="SM00421">
    <property type="entry name" value="HTH_LUXR"/>
    <property type="match status" value="1"/>
</dbReference>
<accession>A0ABS0ZSH7</accession>
<dbReference type="GeneID" id="84235320"/>
<keyword evidence="1" id="KW-0238">DNA-binding</keyword>
<dbReference type="Pfam" id="PF00196">
    <property type="entry name" value="GerE"/>
    <property type="match status" value="1"/>
</dbReference>
<dbReference type="Proteomes" id="UP000746649">
    <property type="component" value="Unassembled WGS sequence"/>
</dbReference>
<sequence>MKIKEIPDITHCVGCGLHCPTSDQKTIWAVLCENKKIIIWPEDNYFFSASLHHLVFRKYACKLPRGVIFVDFCIENLPLFIDIAWLEKLKNFEMSIVLVTDRSMKSMARYWFNRRKEIIAILVAGNERASFMKDAEDILRGKKVKPKGIVEITENEMQVLRMFGSGHSTSFIAQKLNCSVKSVYNYQYSLCKKLGNLKRLEQLRLKHRVSW</sequence>
<protein>
    <submittedName>
        <fullName evidence="3">Helix-turn-helix transcriptional regulator</fullName>
    </submittedName>
</protein>
<dbReference type="RefSeq" id="WP_060569388.1">
    <property type="nucleotide sequence ID" value="NZ_CABLBY010000008.1"/>
</dbReference>